<dbReference type="EMBL" id="QAMZ01000058">
    <property type="protein sequence ID" value="PWL51264.1"/>
    <property type="molecule type" value="Genomic_DNA"/>
</dbReference>
<dbReference type="PANTHER" id="PTHR43027:SF1">
    <property type="entry name" value="DOXORUBICIN RESISTANCE ABC TRANSPORTER PERMEASE PROTEIN DRRC-RELATED"/>
    <property type="match status" value="1"/>
</dbReference>
<evidence type="ECO:0000256" key="3">
    <source>
        <dbReference type="ARBA" id="ARBA00022989"/>
    </source>
</evidence>
<evidence type="ECO:0000313" key="7">
    <source>
        <dbReference type="EMBL" id="PWL51264.1"/>
    </source>
</evidence>
<feature type="transmembrane region" description="Helical" evidence="5">
    <location>
        <begin position="226"/>
        <end position="251"/>
    </location>
</feature>
<gene>
    <name evidence="7" type="ORF">DBY38_15170</name>
</gene>
<feature type="transmembrane region" description="Helical" evidence="5">
    <location>
        <begin position="263"/>
        <end position="286"/>
    </location>
</feature>
<evidence type="ECO:0000256" key="1">
    <source>
        <dbReference type="ARBA" id="ARBA00004141"/>
    </source>
</evidence>
<dbReference type="GO" id="GO:0016020">
    <property type="term" value="C:membrane"/>
    <property type="evidence" value="ECO:0007669"/>
    <property type="project" value="UniProtKB-SubCell"/>
</dbReference>
<protein>
    <submittedName>
        <fullName evidence="7">ABC transporter permease</fullName>
    </submittedName>
</protein>
<comment type="caution">
    <text evidence="7">The sequence shown here is derived from an EMBL/GenBank/DDBJ whole genome shotgun (WGS) entry which is preliminary data.</text>
</comment>
<keyword evidence="4 5" id="KW-0472">Membrane</keyword>
<feature type="domain" description="ABC-2 type transporter transmembrane" evidence="6">
    <location>
        <begin position="17"/>
        <end position="370"/>
    </location>
</feature>
<feature type="transmembrane region" description="Helical" evidence="5">
    <location>
        <begin position="21"/>
        <end position="41"/>
    </location>
</feature>
<dbReference type="AlphaFoldDB" id="A0A316LZC2"/>
<dbReference type="Proteomes" id="UP000246114">
    <property type="component" value="Unassembled WGS sequence"/>
</dbReference>
<dbReference type="InterPro" id="IPR052902">
    <property type="entry name" value="ABC-2_transporter"/>
</dbReference>
<evidence type="ECO:0000256" key="5">
    <source>
        <dbReference type="SAM" id="Phobius"/>
    </source>
</evidence>
<comment type="subcellular location">
    <subcellularLocation>
        <location evidence="1">Membrane</location>
        <topology evidence="1">Multi-pass membrane protein</topology>
    </subcellularLocation>
</comment>
<accession>A0A316LZC2</accession>
<dbReference type="PANTHER" id="PTHR43027">
    <property type="entry name" value="DOXORUBICIN RESISTANCE ABC TRANSPORTER PERMEASE PROTEIN DRRC-RELATED"/>
    <property type="match status" value="1"/>
</dbReference>
<evidence type="ECO:0000259" key="6">
    <source>
        <dbReference type="Pfam" id="PF12698"/>
    </source>
</evidence>
<reference evidence="7 8" key="1">
    <citation type="submission" date="2018-03" db="EMBL/GenBank/DDBJ databases">
        <title>The uncultured portion of the human microbiome is neutrally assembled.</title>
        <authorList>
            <person name="Jeraldo P."/>
            <person name="Boardman L."/>
            <person name="White B.A."/>
            <person name="Nelson H."/>
            <person name="Goldenfeld N."/>
            <person name="Chia N."/>
        </authorList>
    </citation>
    <scope>NUCLEOTIDE SEQUENCE [LARGE SCALE GENOMIC DNA]</scope>
    <source>
        <strain evidence="7">CIM:MAG 903</strain>
    </source>
</reference>
<dbReference type="Pfam" id="PF12698">
    <property type="entry name" value="ABC2_membrane_3"/>
    <property type="match status" value="1"/>
</dbReference>
<feature type="transmembrane region" description="Helical" evidence="5">
    <location>
        <begin position="351"/>
        <end position="373"/>
    </location>
</feature>
<keyword evidence="3 5" id="KW-1133">Transmembrane helix</keyword>
<evidence type="ECO:0000256" key="4">
    <source>
        <dbReference type="ARBA" id="ARBA00023136"/>
    </source>
</evidence>
<evidence type="ECO:0000313" key="8">
    <source>
        <dbReference type="Proteomes" id="UP000246114"/>
    </source>
</evidence>
<sequence length="381" mass="42866">MFFHNYKYRIKCIVKDKQMMFWTLLFPIILATLFNLAFFNLSSAENFSSINIAVVKDDEYEKNTEFIEVLKSVSNGENDKNLFNVEYTSKDMAQKLLDDNKVDGFIYFNDGIKVVVKKSGINQTILKSFVDEFKQTSSTIKTIIEKNPEIINQGTLNSLMKRSNYIKDVSISKVNPDTTVNYFYTLIAMTCFYGSFLGIKEVSAIQGNQSAQGARINTAPTNKLKVFMVSMAAATTVQLFDIGILIAYLALIIKVGFGNQLGYIILTCIIGTIAGVTFGTCIGAIIKKGEGLKIGILVGLTMIMSYLSGMMYDKMKYIVNNNMPILGYINPVNLIADSFYSLYYYDNLTKFFTNLSLLCGFSIIFSSITYLVLRRQKYASL</sequence>
<proteinExistence type="predicted"/>
<evidence type="ECO:0000256" key="2">
    <source>
        <dbReference type="ARBA" id="ARBA00022692"/>
    </source>
</evidence>
<feature type="transmembrane region" description="Helical" evidence="5">
    <location>
        <begin position="325"/>
        <end position="345"/>
    </location>
</feature>
<organism evidence="7 8">
    <name type="scientific">Clostridium cadaveris</name>
    <dbReference type="NCBI Taxonomy" id="1529"/>
    <lineage>
        <taxon>Bacteria</taxon>
        <taxon>Bacillati</taxon>
        <taxon>Bacillota</taxon>
        <taxon>Clostridia</taxon>
        <taxon>Eubacteriales</taxon>
        <taxon>Clostridiaceae</taxon>
        <taxon>Clostridium</taxon>
    </lineage>
</organism>
<name>A0A316LZC2_9CLOT</name>
<keyword evidence="2 5" id="KW-0812">Transmembrane</keyword>
<feature type="transmembrane region" description="Helical" evidence="5">
    <location>
        <begin position="292"/>
        <end position="313"/>
    </location>
</feature>
<dbReference type="InterPro" id="IPR013525">
    <property type="entry name" value="ABC2_TM"/>
</dbReference>
<dbReference type="GO" id="GO:0140359">
    <property type="term" value="F:ABC-type transporter activity"/>
    <property type="evidence" value="ECO:0007669"/>
    <property type="project" value="InterPro"/>
</dbReference>